<evidence type="ECO:0000313" key="2">
    <source>
        <dbReference type="EMBL" id="KAF2671283.1"/>
    </source>
</evidence>
<name>A0A6A6UIJ2_9PEZI</name>
<dbReference type="Proteomes" id="UP000799302">
    <property type="component" value="Unassembled WGS sequence"/>
</dbReference>
<sequence length="808" mass="92674">MQGHKVPFTEPDSIELPHRNEVLHGCPELFQPDAQQKVKQSDNQVTILPPNTATQFRSARVDECTWEKYKVDIVREFTAGGQRGRGVAQALQWIRTDDETRAEDFLPTRAQLSRKIKKWTDMQAAAELLRNDSQSEDRHDRQEVEHQDSHEDESQNKERQERHEAEHQDGPEDEPENRHEVESGPECSIETRGNENYQPTWDEDIELVLGLEYPEPDVLLGKRKSPEASPEDYPTAKKHKINDQLVLNDTKPQLDANASFDRPALQKRIAAILHEIGITYDHNWHDWVQKTLSCRWALTEQYVFDFGTRPIFSDLHSNIIRQTADYFLCSSSSNHAFPLYVLLWCSEGDSFNHKDINLLIRAYYVASNTEDQNIIKRLLAALKTFSSNQRISRQNRSHRWSQDFLYALSINESTSHSLEDYKSPNKEAPMVLIDKLNELLEIVKQPYDTGDADRGLNLQSQYIVAMILKRAQIDQVDDTDYVGPAFPNGRNGRREITQRALEYYGYMSAEIISKVPGPFEVRSPSPLGIMGSIISPSLHQPWLRKSLQWCKLCVENTFNMPMEWEVLLAKQKHNPDVLSTINSSGLFFLLWTKWIDSRQKKGSLAAKIECQASSGISETEVFKVMAYLLLSKDVTRRIRSDHDILVHKGHRILNQAREGAKFLLDLPDKQLTDMFLSQFCVLSVSKESTKRLEASICLDLFRSHVHDLSRHSQAEPNPETKYIPTRRDTYALSIISVSPTLASTLSSSTLSTLRRLALRQSQATVNSLFSRISWPSRSTISIDRLPDEMSLLTTDNRSLAEHSNNFYG</sequence>
<gene>
    <name evidence="2" type="ORF">BT63DRAFT_412336</name>
</gene>
<protein>
    <submittedName>
        <fullName evidence="2">Uncharacterized protein</fullName>
    </submittedName>
</protein>
<reference evidence="2" key="1">
    <citation type="journal article" date="2020" name="Stud. Mycol.">
        <title>101 Dothideomycetes genomes: a test case for predicting lifestyles and emergence of pathogens.</title>
        <authorList>
            <person name="Haridas S."/>
            <person name="Albert R."/>
            <person name="Binder M."/>
            <person name="Bloem J."/>
            <person name="Labutti K."/>
            <person name="Salamov A."/>
            <person name="Andreopoulos B."/>
            <person name="Baker S."/>
            <person name="Barry K."/>
            <person name="Bills G."/>
            <person name="Bluhm B."/>
            <person name="Cannon C."/>
            <person name="Castanera R."/>
            <person name="Culley D."/>
            <person name="Daum C."/>
            <person name="Ezra D."/>
            <person name="Gonzalez J."/>
            <person name="Henrissat B."/>
            <person name="Kuo A."/>
            <person name="Liang C."/>
            <person name="Lipzen A."/>
            <person name="Lutzoni F."/>
            <person name="Magnuson J."/>
            <person name="Mondo S."/>
            <person name="Nolan M."/>
            <person name="Ohm R."/>
            <person name="Pangilinan J."/>
            <person name="Park H.-J."/>
            <person name="Ramirez L."/>
            <person name="Alfaro M."/>
            <person name="Sun H."/>
            <person name="Tritt A."/>
            <person name="Yoshinaga Y."/>
            <person name="Zwiers L.-H."/>
            <person name="Turgeon B."/>
            <person name="Goodwin S."/>
            <person name="Spatafora J."/>
            <person name="Crous P."/>
            <person name="Grigoriev I."/>
        </authorList>
    </citation>
    <scope>NUCLEOTIDE SEQUENCE</scope>
    <source>
        <strain evidence="2">CBS 115976</strain>
    </source>
</reference>
<accession>A0A6A6UIJ2</accession>
<proteinExistence type="predicted"/>
<feature type="region of interest" description="Disordered" evidence="1">
    <location>
        <begin position="129"/>
        <end position="200"/>
    </location>
</feature>
<evidence type="ECO:0000313" key="3">
    <source>
        <dbReference type="Proteomes" id="UP000799302"/>
    </source>
</evidence>
<keyword evidence="3" id="KW-1185">Reference proteome</keyword>
<feature type="compositionally biased region" description="Basic and acidic residues" evidence="1">
    <location>
        <begin position="129"/>
        <end position="182"/>
    </location>
</feature>
<evidence type="ECO:0000256" key="1">
    <source>
        <dbReference type="SAM" id="MobiDB-lite"/>
    </source>
</evidence>
<dbReference type="AlphaFoldDB" id="A0A6A6UIJ2"/>
<organism evidence="2 3">
    <name type="scientific">Microthyrium microscopicum</name>
    <dbReference type="NCBI Taxonomy" id="703497"/>
    <lineage>
        <taxon>Eukaryota</taxon>
        <taxon>Fungi</taxon>
        <taxon>Dikarya</taxon>
        <taxon>Ascomycota</taxon>
        <taxon>Pezizomycotina</taxon>
        <taxon>Dothideomycetes</taxon>
        <taxon>Dothideomycetes incertae sedis</taxon>
        <taxon>Microthyriales</taxon>
        <taxon>Microthyriaceae</taxon>
        <taxon>Microthyrium</taxon>
    </lineage>
</organism>
<dbReference type="EMBL" id="MU004233">
    <property type="protein sequence ID" value="KAF2671283.1"/>
    <property type="molecule type" value="Genomic_DNA"/>
</dbReference>